<name>X6NTX7_RETFI</name>
<protein>
    <recommendedName>
        <fullName evidence="3">ATPase AAA-type core domain-containing protein</fullName>
    </recommendedName>
</protein>
<dbReference type="GO" id="GO:0004842">
    <property type="term" value="F:ubiquitin-protein transferase activity"/>
    <property type="evidence" value="ECO:0007669"/>
    <property type="project" value="InterPro"/>
</dbReference>
<dbReference type="GO" id="GO:0016887">
    <property type="term" value="F:ATP hydrolysis activity"/>
    <property type="evidence" value="ECO:0007669"/>
    <property type="project" value="InterPro"/>
</dbReference>
<keyword evidence="2" id="KW-1185">Reference proteome</keyword>
<dbReference type="PANTHER" id="PTHR22605:SF1">
    <property type="entry name" value="RZ-TYPE DOMAIN-CONTAINING PROTEIN"/>
    <property type="match status" value="1"/>
</dbReference>
<feature type="non-terminal residue" evidence="1">
    <location>
        <position position="1"/>
    </location>
</feature>
<dbReference type="SUPFAM" id="SSF52540">
    <property type="entry name" value="P-loop containing nucleoside triphosphate hydrolases"/>
    <property type="match status" value="1"/>
</dbReference>
<dbReference type="InterPro" id="IPR031248">
    <property type="entry name" value="RNF213"/>
</dbReference>
<proteinExistence type="predicted"/>
<evidence type="ECO:0000313" key="2">
    <source>
        <dbReference type="Proteomes" id="UP000023152"/>
    </source>
</evidence>
<dbReference type="InterPro" id="IPR027417">
    <property type="entry name" value="P-loop_NTPase"/>
</dbReference>
<gene>
    <name evidence="1" type="ORF">RFI_07879</name>
</gene>
<comment type="caution">
    <text evidence="1">The sequence shown here is derived from an EMBL/GenBank/DDBJ whole genome shotgun (WGS) entry which is preliminary data.</text>
</comment>
<dbReference type="Proteomes" id="UP000023152">
    <property type="component" value="Unassembled WGS sequence"/>
</dbReference>
<organism evidence="1 2">
    <name type="scientific">Reticulomyxa filosa</name>
    <dbReference type="NCBI Taxonomy" id="46433"/>
    <lineage>
        <taxon>Eukaryota</taxon>
        <taxon>Sar</taxon>
        <taxon>Rhizaria</taxon>
        <taxon>Retaria</taxon>
        <taxon>Foraminifera</taxon>
        <taxon>Monothalamids</taxon>
        <taxon>Reticulomyxidae</taxon>
        <taxon>Reticulomyxa</taxon>
    </lineage>
</organism>
<accession>X6NTX7</accession>
<evidence type="ECO:0000313" key="1">
    <source>
        <dbReference type="EMBL" id="ETO29244.1"/>
    </source>
</evidence>
<reference evidence="1 2" key="1">
    <citation type="journal article" date="2013" name="Curr. Biol.">
        <title>The Genome of the Foraminiferan Reticulomyxa filosa.</title>
        <authorList>
            <person name="Glockner G."/>
            <person name="Hulsmann N."/>
            <person name="Schleicher M."/>
            <person name="Noegel A.A."/>
            <person name="Eichinger L."/>
            <person name="Gallinger C."/>
            <person name="Pawlowski J."/>
            <person name="Sierra R."/>
            <person name="Euteneuer U."/>
            <person name="Pillet L."/>
            <person name="Moustafa A."/>
            <person name="Platzer M."/>
            <person name="Groth M."/>
            <person name="Szafranski K."/>
            <person name="Schliwa M."/>
        </authorList>
    </citation>
    <scope>NUCLEOTIDE SEQUENCE [LARGE SCALE GENOMIC DNA]</scope>
</reference>
<feature type="non-terminal residue" evidence="1">
    <location>
        <position position="431"/>
    </location>
</feature>
<dbReference type="AlphaFoldDB" id="X6NTX7"/>
<dbReference type="PANTHER" id="PTHR22605">
    <property type="entry name" value="RZ-TYPE DOMAIN-CONTAINING PROTEIN"/>
    <property type="match status" value="1"/>
</dbReference>
<evidence type="ECO:0008006" key="3">
    <source>
        <dbReference type="Google" id="ProtNLM"/>
    </source>
</evidence>
<dbReference type="EMBL" id="ASPP01006159">
    <property type="protein sequence ID" value="ETO29244.1"/>
    <property type="molecule type" value="Genomic_DNA"/>
</dbReference>
<sequence length="431" mass="50181">VGKPGTSKTLSLQIMLDDLSYRDIEKFRIRLKENGFDFNVKSFRCSSFQGTRDCKPSAIKEIWDQTERDVKYKEIPTLLVFDEIGLAEQSPHNPLKILHQLLENPNTPFVGISNWNLDAAKMSRMVIHFIPPMDHNDLITIAKKIIPQSNNIFSDKDIKKMAIVYREITHLKTPVFCPNGNTHFFGARDFYALVKHQATLLEPTQRQSVQGYLRNFGGLDQSKSREELCEILSETLCLTKKEVFEQFEILPPVMCIQKNLMEKKCTQSPDDLTITRHCMVINENHYSWQLLLEYNILNYDHVFCFGSSFVYDTYSNITNYNQLNKIIKCMHTGKTVILSNLDSIYESLYHIFYFIYFVLYPNKYIKGNMYCRVALGNETRDCHVHENFKCVVIVEKGDTHSSNMPVTFFSVLSKNIYLHNIKINKRLHFSA</sequence>